<gene>
    <name evidence="2" type="ORF">niasHT_018961</name>
</gene>
<feature type="compositionally biased region" description="Basic and acidic residues" evidence="1">
    <location>
        <begin position="76"/>
        <end position="88"/>
    </location>
</feature>
<comment type="caution">
    <text evidence="2">The sequence shown here is derived from an EMBL/GenBank/DDBJ whole genome shotgun (WGS) entry which is preliminary data.</text>
</comment>
<dbReference type="AlphaFoldDB" id="A0ABD2LDQ2"/>
<protein>
    <submittedName>
        <fullName evidence="2">Uncharacterized protein</fullName>
    </submittedName>
</protein>
<sequence length="564" mass="62056">MQQQIDTKRKRPELQHDGHLYTLDKTSANRTTKCWRYEFKNSGVDKYKRRIWTSLREYRDTDARILAKVSLEDRDNESVSDKGGEHLDNQQNDAHGAADGRYHLQPHNAGGRDLLANFLNRLDGQTVTQFILAMLDVVTDCTNLSPFVTSVSFSCQMFPFDICAVHGITGSKMYVDGHGSSFPSDLASCGAIPSPYSGTFSLKAWVAYALAISDPYNLQKCILYMMSLSYDSASGAYRNRTGMDVTFTARRPFGLTCPMTCLLTDSNQSCNPNENSTSTDVYFGALISHLAQFGYVKGCNLFGAPYDWRLAPQLNEMDAYSAKLKNLIENVFNTTGKKAFLLTHSMGNLVANNFLNQRMTQAWQQQYLNGTINVSAPWGGSVKTLDALLSGNPNSFLFNGASQIISNSSLRDLVRTFASPAILLPNLLAFQSGTTLVTIQGTAYTVADMANLLALANVPNLATIYQNSASQINAQQHTPMFCVHGNSADSTPQQYAYPNGINSTGTVTNGAGDGTVNIDSLRVCQQWKDQGKLVNQVVEIANVSHEGILHTRQFYDVIDSILIA</sequence>
<reference evidence="2 3" key="1">
    <citation type="submission" date="2024-10" db="EMBL/GenBank/DDBJ databases">
        <authorList>
            <person name="Kim D."/>
        </authorList>
    </citation>
    <scope>NUCLEOTIDE SEQUENCE [LARGE SCALE GENOMIC DNA]</scope>
    <source>
        <strain evidence="2">BH-2024</strain>
    </source>
</reference>
<dbReference type="InterPro" id="IPR003386">
    <property type="entry name" value="LACT/PDAT_acylTrfase"/>
</dbReference>
<accession>A0ABD2LDQ2</accession>
<dbReference type="Gene3D" id="3.40.50.1820">
    <property type="entry name" value="alpha/beta hydrolase"/>
    <property type="match status" value="2"/>
</dbReference>
<name>A0ABD2LDQ2_9BILA</name>
<dbReference type="InterPro" id="IPR029058">
    <property type="entry name" value="AB_hydrolase_fold"/>
</dbReference>
<dbReference type="SUPFAM" id="SSF53474">
    <property type="entry name" value="alpha/beta-Hydrolases"/>
    <property type="match status" value="1"/>
</dbReference>
<evidence type="ECO:0000256" key="1">
    <source>
        <dbReference type="SAM" id="MobiDB-lite"/>
    </source>
</evidence>
<organism evidence="2 3">
    <name type="scientific">Heterodera trifolii</name>
    <dbReference type="NCBI Taxonomy" id="157864"/>
    <lineage>
        <taxon>Eukaryota</taxon>
        <taxon>Metazoa</taxon>
        <taxon>Ecdysozoa</taxon>
        <taxon>Nematoda</taxon>
        <taxon>Chromadorea</taxon>
        <taxon>Rhabditida</taxon>
        <taxon>Tylenchina</taxon>
        <taxon>Tylenchomorpha</taxon>
        <taxon>Tylenchoidea</taxon>
        <taxon>Heteroderidae</taxon>
        <taxon>Heteroderinae</taxon>
        <taxon>Heterodera</taxon>
    </lineage>
</organism>
<evidence type="ECO:0000313" key="2">
    <source>
        <dbReference type="EMBL" id="KAL3113346.1"/>
    </source>
</evidence>
<dbReference type="Proteomes" id="UP001620626">
    <property type="component" value="Unassembled WGS sequence"/>
</dbReference>
<keyword evidence="3" id="KW-1185">Reference proteome</keyword>
<dbReference type="PANTHER" id="PTHR11440">
    <property type="entry name" value="LECITHIN-CHOLESTEROL ACYLTRANSFERASE-RELATED"/>
    <property type="match status" value="1"/>
</dbReference>
<feature type="region of interest" description="Disordered" evidence="1">
    <location>
        <begin position="76"/>
        <end position="101"/>
    </location>
</feature>
<proteinExistence type="predicted"/>
<dbReference type="EMBL" id="JBICBT010000451">
    <property type="protein sequence ID" value="KAL3113346.1"/>
    <property type="molecule type" value="Genomic_DNA"/>
</dbReference>
<dbReference type="Pfam" id="PF02450">
    <property type="entry name" value="LCAT"/>
    <property type="match status" value="1"/>
</dbReference>
<evidence type="ECO:0000313" key="3">
    <source>
        <dbReference type="Proteomes" id="UP001620626"/>
    </source>
</evidence>